<reference evidence="1 2" key="1">
    <citation type="submission" date="2015-01" db="EMBL/GenBank/DDBJ databases">
        <title>Evolution of Trichinella species and genotypes.</title>
        <authorList>
            <person name="Korhonen P.K."/>
            <person name="Edoardo P."/>
            <person name="Giuseppe L.R."/>
            <person name="Gasser R.B."/>
        </authorList>
    </citation>
    <scope>NUCLEOTIDE SEQUENCE [LARGE SCALE GENOMIC DNA]</scope>
    <source>
        <strain evidence="1">ISS1029</strain>
    </source>
</reference>
<comment type="caution">
    <text evidence="1">The sequence shown here is derived from an EMBL/GenBank/DDBJ whole genome shotgun (WGS) entry which is preliminary data.</text>
</comment>
<protein>
    <submittedName>
        <fullName evidence="1">Uncharacterized protein</fullName>
    </submittedName>
</protein>
<gene>
    <name evidence="1" type="ORF">T11_5582</name>
</gene>
<proteinExistence type="predicted"/>
<dbReference type="EMBL" id="JYDP01000192">
    <property type="protein sequence ID" value="KRZ03469.1"/>
    <property type="molecule type" value="Genomic_DNA"/>
</dbReference>
<name>A0A0V1GZ37_9BILA</name>
<sequence>MIVRKKNFLLFVNGHDVGSKQKYLLRWQSLSTAATNRLTMFNVGFNSIKKENNNNTCGSRKCIDGIVVAKLEVSTTLWMMKLTKLLNMQLLQQTCLDTNLTLGIADISYQSGAEKVEGSII</sequence>
<evidence type="ECO:0000313" key="1">
    <source>
        <dbReference type="EMBL" id="KRZ03469.1"/>
    </source>
</evidence>
<evidence type="ECO:0000313" key="2">
    <source>
        <dbReference type="Proteomes" id="UP000055024"/>
    </source>
</evidence>
<dbReference type="Proteomes" id="UP000055024">
    <property type="component" value="Unassembled WGS sequence"/>
</dbReference>
<organism evidence="1 2">
    <name type="scientific">Trichinella zimbabwensis</name>
    <dbReference type="NCBI Taxonomy" id="268475"/>
    <lineage>
        <taxon>Eukaryota</taxon>
        <taxon>Metazoa</taxon>
        <taxon>Ecdysozoa</taxon>
        <taxon>Nematoda</taxon>
        <taxon>Enoplea</taxon>
        <taxon>Dorylaimia</taxon>
        <taxon>Trichinellida</taxon>
        <taxon>Trichinellidae</taxon>
        <taxon>Trichinella</taxon>
    </lineage>
</organism>
<keyword evidence="2" id="KW-1185">Reference proteome</keyword>
<accession>A0A0V1GZ37</accession>
<dbReference type="AlphaFoldDB" id="A0A0V1GZ37"/>